<organism evidence="3 4">
    <name type="scientific">Cryptosporidium ubiquitum</name>
    <dbReference type="NCBI Taxonomy" id="857276"/>
    <lineage>
        <taxon>Eukaryota</taxon>
        <taxon>Sar</taxon>
        <taxon>Alveolata</taxon>
        <taxon>Apicomplexa</taxon>
        <taxon>Conoidasida</taxon>
        <taxon>Coccidia</taxon>
        <taxon>Eucoccidiorida</taxon>
        <taxon>Eimeriorina</taxon>
        <taxon>Cryptosporidiidae</taxon>
        <taxon>Cryptosporidium</taxon>
    </lineage>
</organism>
<dbReference type="GeneID" id="39977774"/>
<accession>A0A1J4M9E7</accession>
<dbReference type="OrthoDB" id="343503at2759"/>
<name>A0A1J4M9E7_9CRYT</name>
<proteinExistence type="predicted"/>
<evidence type="ECO:0000256" key="1">
    <source>
        <dbReference type="SAM" id="MobiDB-lite"/>
    </source>
</evidence>
<comment type="caution">
    <text evidence="3">The sequence shown here is derived from an EMBL/GenBank/DDBJ whole genome shotgun (WGS) entry which is preliminary data.</text>
</comment>
<feature type="region of interest" description="Disordered" evidence="1">
    <location>
        <begin position="255"/>
        <end position="287"/>
    </location>
</feature>
<keyword evidence="4" id="KW-1185">Reference proteome</keyword>
<feature type="chain" id="PRO_5012339783" description="Secreted protein" evidence="2">
    <location>
        <begin position="21"/>
        <end position="300"/>
    </location>
</feature>
<evidence type="ECO:0008006" key="5">
    <source>
        <dbReference type="Google" id="ProtNLM"/>
    </source>
</evidence>
<sequence length="300" mass="34016">MKNFRNLFLIITVITIILNSFNDLSQNIKIQSIEYSFLNAQAPEYVYETYRSNFFIKLDSALFAGKSQDESVQSYLSKFGYNGRKDDLKPVCTKSGLESILRTLKPVLSDYYSLVGKNNYFKSIDPISEQNLVAQIDISNYKSSTYPLLVETEQKLMGILANLFRCILSVKAKKFHEKSRSLDSSSFLAENIYRKSMSSISKELILLLKQVISYLQRIYPKCLKKSVGAELVECNATGEALKFCKKHLLTQKEIKNNGGYQPSPPLKGILKNPNGQRSAPTSRSSKKVQFNNDVSLAYID</sequence>
<keyword evidence="2" id="KW-0732">Signal</keyword>
<evidence type="ECO:0000313" key="4">
    <source>
        <dbReference type="Proteomes" id="UP000186176"/>
    </source>
</evidence>
<dbReference type="RefSeq" id="XP_028872946.1">
    <property type="nucleotide sequence ID" value="XM_029017995.1"/>
</dbReference>
<dbReference type="AlphaFoldDB" id="A0A1J4M9E7"/>
<protein>
    <recommendedName>
        <fullName evidence="5">Secreted protein</fullName>
    </recommendedName>
</protein>
<gene>
    <name evidence="3" type="ORF">cubi_00983</name>
</gene>
<feature type="compositionally biased region" description="Polar residues" evidence="1">
    <location>
        <begin position="273"/>
        <end position="287"/>
    </location>
</feature>
<reference evidence="3 4" key="1">
    <citation type="submission" date="2016-10" db="EMBL/GenBank/DDBJ databases">
        <title>Reductive evolution of mitochondrial metabolism and differential evolution of invasion-related proteins in Cryptosporidium.</title>
        <authorList>
            <person name="Liu S."/>
            <person name="Roellig D.M."/>
            <person name="Guo Y."/>
            <person name="Li N."/>
            <person name="Frace M.A."/>
            <person name="Tang K."/>
            <person name="Zhang L."/>
            <person name="Feng Y."/>
            <person name="Xiao L."/>
        </authorList>
    </citation>
    <scope>NUCLEOTIDE SEQUENCE [LARGE SCALE GENOMIC DNA]</scope>
    <source>
        <strain evidence="3">39726</strain>
    </source>
</reference>
<dbReference type="Proteomes" id="UP000186176">
    <property type="component" value="Unassembled WGS sequence"/>
</dbReference>
<dbReference type="VEuPathDB" id="CryptoDB:cubi_00983"/>
<evidence type="ECO:0000313" key="3">
    <source>
        <dbReference type="EMBL" id="OII70838.1"/>
    </source>
</evidence>
<dbReference type="EMBL" id="LRBP01000039">
    <property type="protein sequence ID" value="OII70838.1"/>
    <property type="molecule type" value="Genomic_DNA"/>
</dbReference>
<evidence type="ECO:0000256" key="2">
    <source>
        <dbReference type="SAM" id="SignalP"/>
    </source>
</evidence>
<feature type="signal peptide" evidence="2">
    <location>
        <begin position="1"/>
        <end position="20"/>
    </location>
</feature>